<dbReference type="Gene3D" id="3.40.50.12580">
    <property type="match status" value="1"/>
</dbReference>
<comment type="caution">
    <text evidence="1">The sequence shown here is derived from an EMBL/GenBank/DDBJ whole genome shotgun (WGS) entry which is preliminary data.</text>
</comment>
<dbReference type="EMBL" id="JACOOH010000009">
    <property type="protein sequence ID" value="MBC5623148.1"/>
    <property type="molecule type" value="Genomic_DNA"/>
</dbReference>
<reference evidence="1 2" key="1">
    <citation type="submission" date="2020-08" db="EMBL/GenBank/DDBJ databases">
        <title>Genome public.</title>
        <authorList>
            <person name="Liu C."/>
            <person name="Sun Q."/>
        </authorList>
    </citation>
    <scope>NUCLEOTIDE SEQUENCE [LARGE SCALE GENOMIC DNA]</scope>
    <source>
        <strain evidence="1 2">NSJ-56</strain>
    </source>
</reference>
<dbReference type="Pfam" id="PF04464">
    <property type="entry name" value="Glyphos_transf"/>
    <property type="match status" value="1"/>
</dbReference>
<gene>
    <name evidence="1" type="ORF">H8S64_18805</name>
</gene>
<dbReference type="RefSeq" id="WP_099294191.1">
    <property type="nucleotide sequence ID" value="NZ_JACOOH010000009.1"/>
</dbReference>
<proteinExistence type="predicted"/>
<evidence type="ECO:0000313" key="2">
    <source>
        <dbReference type="Proteomes" id="UP000646484"/>
    </source>
</evidence>
<organism evidence="1 2">
    <name type="scientific">Butyricimonas hominis</name>
    <dbReference type="NCBI Taxonomy" id="2763032"/>
    <lineage>
        <taxon>Bacteria</taxon>
        <taxon>Pseudomonadati</taxon>
        <taxon>Bacteroidota</taxon>
        <taxon>Bacteroidia</taxon>
        <taxon>Bacteroidales</taxon>
        <taxon>Odoribacteraceae</taxon>
        <taxon>Butyricimonas</taxon>
    </lineage>
</organism>
<name>A0ABR7D5A5_9BACT</name>
<evidence type="ECO:0000313" key="1">
    <source>
        <dbReference type="EMBL" id="MBC5623148.1"/>
    </source>
</evidence>
<dbReference type="SUPFAM" id="SSF53756">
    <property type="entry name" value="UDP-Glycosyltransferase/glycogen phosphorylase"/>
    <property type="match status" value="1"/>
</dbReference>
<dbReference type="InterPro" id="IPR043148">
    <property type="entry name" value="TagF_C"/>
</dbReference>
<dbReference type="PANTHER" id="PTHR37316">
    <property type="entry name" value="TEICHOIC ACID GLYCEROL-PHOSPHATE PRIMASE"/>
    <property type="match status" value="1"/>
</dbReference>
<dbReference type="PANTHER" id="PTHR37316:SF3">
    <property type="entry name" value="TEICHOIC ACID GLYCEROL-PHOSPHATE TRANSFERASE"/>
    <property type="match status" value="1"/>
</dbReference>
<dbReference type="Proteomes" id="UP000646484">
    <property type="component" value="Unassembled WGS sequence"/>
</dbReference>
<dbReference type="InterPro" id="IPR007554">
    <property type="entry name" value="Glycerophosphate_synth"/>
</dbReference>
<sequence length="350" mass="41361">MRIVLFCEQKYAINILQPIEAEANREGGHSILWFVQEKNIPEFPLKDEVKWTNSIQEIYDFSPEAIFVPCNIVPYYLPGVKIQIFHGYATEKKDHWVIRRYFDTYFTQGPLFTKGFTALAKKYKDFEVVETGWPRQDWIYENLHTFDAEKKALLEKHGKNKLVLYAPTFSPSLTSLPFIKEGLVKLAKEKDVLLILKFHPLTKAEWMQEYKELAAQHDNMLWVEDHNITKYQIMSDVMISDTSSTVYEFLLLDKPVITYKTIAKDIYWLDIQNPEELPEALEKVLHDEEYIAKRKWIIENYDPYLDGKVGHRMLEAARDYIARHGVPAKRKLNLWRKYTSIKKFGKIKRA</sequence>
<dbReference type="InterPro" id="IPR051612">
    <property type="entry name" value="Teichoic_Acid_Biosynth"/>
</dbReference>
<accession>A0ABR7D5A5</accession>
<keyword evidence="2" id="KW-1185">Reference proteome</keyword>
<protein>
    <submittedName>
        <fullName evidence="1">CDP-glycerol glycerophosphotransferase family protein</fullName>
    </submittedName>
</protein>